<dbReference type="EMBL" id="VSSQ01092892">
    <property type="protein sequence ID" value="MPN37952.1"/>
    <property type="molecule type" value="Genomic_DNA"/>
</dbReference>
<accession>A0A645HHT4</accession>
<evidence type="ECO:0000256" key="1">
    <source>
        <dbReference type="SAM" id="MobiDB-lite"/>
    </source>
</evidence>
<sequence>MLQTVKETQGVNEYPCHGQAGHHPPLATGLRARNAPFGSQCEAGQRQSGEQKTNGGGSQRRSQFLRHDASRNPGSSPHEHGADQLEIGD</sequence>
<proteinExistence type="predicted"/>
<reference evidence="2" key="1">
    <citation type="submission" date="2019-08" db="EMBL/GenBank/DDBJ databases">
        <authorList>
            <person name="Kucharzyk K."/>
            <person name="Murdoch R.W."/>
            <person name="Higgins S."/>
            <person name="Loffler F."/>
        </authorList>
    </citation>
    <scope>NUCLEOTIDE SEQUENCE</scope>
</reference>
<comment type="caution">
    <text evidence="2">The sequence shown here is derived from an EMBL/GenBank/DDBJ whole genome shotgun (WGS) entry which is preliminary data.</text>
</comment>
<feature type="compositionally biased region" description="Polar residues" evidence="1">
    <location>
        <begin position="1"/>
        <end position="11"/>
    </location>
</feature>
<feature type="region of interest" description="Disordered" evidence="1">
    <location>
        <begin position="1"/>
        <end position="89"/>
    </location>
</feature>
<name>A0A645HHT4_9ZZZZ</name>
<dbReference type="AlphaFoldDB" id="A0A645HHT4"/>
<evidence type="ECO:0000313" key="2">
    <source>
        <dbReference type="EMBL" id="MPN37952.1"/>
    </source>
</evidence>
<organism evidence="2">
    <name type="scientific">bioreactor metagenome</name>
    <dbReference type="NCBI Taxonomy" id="1076179"/>
    <lineage>
        <taxon>unclassified sequences</taxon>
        <taxon>metagenomes</taxon>
        <taxon>ecological metagenomes</taxon>
    </lineage>
</organism>
<protein>
    <submittedName>
        <fullName evidence="2">Uncharacterized protein</fullName>
    </submittedName>
</protein>
<gene>
    <name evidence="2" type="ORF">SDC9_185473</name>
</gene>